<evidence type="ECO:0000313" key="1">
    <source>
        <dbReference type="EMBL" id="MDB0574025.1"/>
    </source>
</evidence>
<evidence type="ECO:0000313" key="2">
    <source>
        <dbReference type="Proteomes" id="UP001144050"/>
    </source>
</evidence>
<feature type="non-terminal residue" evidence="1">
    <location>
        <position position="848"/>
    </location>
</feature>
<dbReference type="Proteomes" id="UP001144050">
    <property type="component" value="Unassembled WGS sequence"/>
</dbReference>
<dbReference type="PANTHER" id="PTHR39431:SF1">
    <property type="entry name" value="FRPA_C-RELATED PROTEIN"/>
    <property type="match status" value="1"/>
</dbReference>
<dbReference type="InterPro" id="IPR001343">
    <property type="entry name" value="Hemolysn_Ca-bd"/>
</dbReference>
<reference evidence="1" key="1">
    <citation type="submission" date="2021-09" db="EMBL/GenBank/DDBJ databases">
        <title>Genomic analysis of Ralstonia spp.</title>
        <authorList>
            <person name="Aburjaile F."/>
            <person name="Ariute J.C."/>
            <person name="Pais A.K.L."/>
            <person name="Albuquerque G.M.R."/>
            <person name="Silva A.M.F."/>
            <person name="Brenig B."/>
            <person name="Azevedo V."/>
            <person name="Matiuzzi M."/>
            <person name="Ramos R."/>
            <person name="Goes-Neto A."/>
            <person name="Soares S."/>
            <person name="Iseppon A.M.B."/>
            <person name="Souza E."/>
            <person name="Gama M."/>
        </authorList>
    </citation>
    <scope>NUCLEOTIDE SEQUENCE</scope>
    <source>
        <strain evidence="1">CCRMRs91</strain>
    </source>
</reference>
<accession>A0AAW5ZX85</accession>
<evidence type="ECO:0008006" key="3">
    <source>
        <dbReference type="Google" id="ProtNLM"/>
    </source>
</evidence>
<dbReference type="Pfam" id="PF00353">
    <property type="entry name" value="HemolysinCabind"/>
    <property type="match status" value="3"/>
</dbReference>
<proteinExistence type="predicted"/>
<dbReference type="Gene3D" id="2.160.20.160">
    <property type="match status" value="1"/>
</dbReference>
<dbReference type="InterPro" id="IPR011049">
    <property type="entry name" value="Serralysin-like_metalloprot_C"/>
</dbReference>
<comment type="caution">
    <text evidence="1">The sequence shown here is derived from an EMBL/GenBank/DDBJ whole genome shotgun (WGS) entry which is preliminary data.</text>
</comment>
<gene>
    <name evidence="1" type="ORF">LBW59_25185</name>
</gene>
<organism evidence="1 2">
    <name type="scientific">Ralstonia solanacearum</name>
    <name type="common">Pseudomonas solanacearum</name>
    <dbReference type="NCBI Taxonomy" id="305"/>
    <lineage>
        <taxon>Bacteria</taxon>
        <taxon>Pseudomonadati</taxon>
        <taxon>Pseudomonadota</taxon>
        <taxon>Betaproteobacteria</taxon>
        <taxon>Burkholderiales</taxon>
        <taxon>Burkholderiaceae</taxon>
        <taxon>Ralstonia</taxon>
        <taxon>Ralstonia solanacearum species complex</taxon>
    </lineage>
</organism>
<dbReference type="PRINTS" id="PR00313">
    <property type="entry name" value="CABNDNGRPT"/>
</dbReference>
<dbReference type="EMBL" id="JAIVFG010000100">
    <property type="protein sequence ID" value="MDB0574025.1"/>
    <property type="molecule type" value="Genomic_DNA"/>
</dbReference>
<name>A0AAW5ZX85_RALSL</name>
<protein>
    <recommendedName>
        <fullName evidence="3">Haemolysin-type calcium binding-related domain-containing protein</fullName>
    </recommendedName>
</protein>
<dbReference type="SUPFAM" id="SSF51120">
    <property type="entry name" value="beta-Roll"/>
    <property type="match status" value="1"/>
</dbReference>
<dbReference type="AlphaFoldDB" id="A0AAW5ZX85"/>
<dbReference type="GO" id="GO:0005509">
    <property type="term" value="F:calcium ion binding"/>
    <property type="evidence" value="ECO:0007669"/>
    <property type="project" value="InterPro"/>
</dbReference>
<sequence length="848" mass="87873">MWAKIDQGEMNGKVTVGNSGNINVNVGVGPLQVNEGPDGSKASLTLGPVSVNVDNKGNLTESIRLISGPVSMTLSGGGTLNPDGTINTNAVSASIGVGVPGGLATINADIGVKVGSDGEAIGTASISIKVNIPGIGPKTIPIGTTTFDPRVPNWMDPAKGGWLSGGILGAAFDAIKNRGRNVDDIVDAASNGVDARVNQLYRGVLFDSGRDPLVVDTGKGIYGVGVDKSGVQFDLTNSGQKESVGWITSGGFLVNTADGPVTGGAQLFGDARALPNGTLAANGFQALAPLDTNGDGHVDAKDTGFDKLAVWTDANQDGIEQADEVLLLSQLGIKDIDLTSEVSAFQNIGGGNMVTGKVKITWADGHQTEIVEANLVTNGFYTTFTDNLPLTTEQMTLPMMGGSGQVRDTRQAAARSQTFAEALQHYATSTTRADQMALLPALIDAWAATSSFKSLMERNSYANDSVNYEYTFEGVEHYQSTKLGYDALISKSNWTAEYSKWVHMVGILEKFNGQTLFSVDSSWMWGHNRAFLSAVNSDGSTSVYGGTGAPAGALLQATVLQVALSAQQMDRLTQSYEALLDSIYGSLLLQTRLDKYVSVLKTDHPADVFSVLQSAYNQNAVSGASDVADLLRYGRTVLDKAGITLVPMLKSMVSDLDSRGLLNALLTDNLAIYNVSPDHASITGKIGEKNGVFILRGAENGELVQAIAGQGSDGNVFFALHGKAVVDATKGANQHFFGGDGRDSFLGGTGSNEFQAGSGAALMDGHLGSSGLFAGGSGNDTMIGGAGLNIFSGGEGDDSITAAVDGSVSFVDGGDGNDTITAESGTTTTITAGAGDDTIKISDWATRT</sequence>
<dbReference type="PANTHER" id="PTHR39431">
    <property type="entry name" value="FRPA/C-RELATED PROTEIN"/>
    <property type="match status" value="1"/>
</dbReference>